<sequence>MLPKSNFAKGALIVVASAVTSEIVYWVYLLFWDKAWKKYGTKKQTQCDNVVTEVIFFPDDKIACKAHFASEDGCENKMCRFTHEANSLSRLYGYLTSAKTSLDVSVFVITCTDLADLLIEAHKRGVLVRVITDDEQVDITGSQIWKLRSAGINVRTDQSSYNMHHKFVVVDKMFLLNGSFNWTRQAITGNQENLMIINSSKIVSLYLGEFEKLWQNFDPKNRNGTSFQKRNF</sequence>
<dbReference type="Pfam" id="PF13091">
    <property type="entry name" value="PLDc_2"/>
    <property type="match status" value="1"/>
</dbReference>
<dbReference type="Gene3D" id="3.30.870.10">
    <property type="entry name" value="Endonuclease Chain A"/>
    <property type="match status" value="1"/>
</dbReference>
<evidence type="ECO:0000256" key="4">
    <source>
        <dbReference type="ARBA" id="ARBA00038012"/>
    </source>
</evidence>
<dbReference type="InterPro" id="IPR025202">
    <property type="entry name" value="PLD-like_dom"/>
</dbReference>
<dbReference type="GO" id="GO:0016042">
    <property type="term" value="P:lipid catabolic process"/>
    <property type="evidence" value="ECO:0007669"/>
    <property type="project" value="UniProtKB-KW"/>
</dbReference>
<dbReference type="PANTHER" id="PTHR43856">
    <property type="entry name" value="CARDIOLIPIN HYDROLASE"/>
    <property type="match status" value="1"/>
</dbReference>
<dbReference type="GO" id="GO:0016891">
    <property type="term" value="F:RNA endonuclease activity producing 5'-phosphomonoesters, hydrolytic mechanism"/>
    <property type="evidence" value="ECO:0007669"/>
    <property type="project" value="TreeGrafter"/>
</dbReference>
<dbReference type="PROSITE" id="PS50035">
    <property type="entry name" value="PLD"/>
    <property type="match status" value="1"/>
</dbReference>
<evidence type="ECO:0000313" key="10">
    <source>
        <dbReference type="Proteomes" id="UP001195483"/>
    </source>
</evidence>
<evidence type="ECO:0000256" key="3">
    <source>
        <dbReference type="ARBA" id="ARBA00023098"/>
    </source>
</evidence>
<evidence type="ECO:0000256" key="7">
    <source>
        <dbReference type="SAM" id="Phobius"/>
    </source>
</evidence>
<dbReference type="GO" id="GO:0034587">
    <property type="term" value="P:piRNA processing"/>
    <property type="evidence" value="ECO:0007669"/>
    <property type="project" value="TreeGrafter"/>
</dbReference>
<keyword evidence="7" id="KW-0472">Membrane</keyword>
<dbReference type="AlphaFoldDB" id="A0AAE0SWX1"/>
<dbReference type="CDD" id="cd09171">
    <property type="entry name" value="PLDc_vPLD6_like"/>
    <property type="match status" value="1"/>
</dbReference>
<dbReference type="GO" id="GO:0005739">
    <property type="term" value="C:mitochondrion"/>
    <property type="evidence" value="ECO:0007669"/>
    <property type="project" value="TreeGrafter"/>
</dbReference>
<reference evidence="9" key="3">
    <citation type="submission" date="2023-05" db="EMBL/GenBank/DDBJ databases">
        <authorList>
            <person name="Smith C.H."/>
        </authorList>
    </citation>
    <scope>NUCLEOTIDE SEQUENCE</scope>
    <source>
        <strain evidence="9">CHS0354</strain>
        <tissue evidence="9">Mantle</tissue>
    </source>
</reference>
<proteinExistence type="inferred from homology"/>
<protein>
    <recommendedName>
        <fullName evidence="5">Mitochondrial cardiolipin hydrolase</fullName>
    </recommendedName>
    <alternativeName>
        <fullName evidence="6">Mitochondrial phospholipase</fullName>
    </alternativeName>
</protein>
<dbReference type="SUPFAM" id="SSF56024">
    <property type="entry name" value="Phospholipase D/nuclease"/>
    <property type="match status" value="1"/>
</dbReference>
<dbReference type="InterPro" id="IPR051406">
    <property type="entry name" value="PLD_domain"/>
</dbReference>
<name>A0AAE0SWX1_9BIVA</name>
<evidence type="ECO:0000313" key="9">
    <source>
        <dbReference type="EMBL" id="KAK3599284.1"/>
    </source>
</evidence>
<organism evidence="9 10">
    <name type="scientific">Potamilus streckersoni</name>
    <dbReference type="NCBI Taxonomy" id="2493646"/>
    <lineage>
        <taxon>Eukaryota</taxon>
        <taxon>Metazoa</taxon>
        <taxon>Spiralia</taxon>
        <taxon>Lophotrochozoa</taxon>
        <taxon>Mollusca</taxon>
        <taxon>Bivalvia</taxon>
        <taxon>Autobranchia</taxon>
        <taxon>Heteroconchia</taxon>
        <taxon>Palaeoheterodonta</taxon>
        <taxon>Unionida</taxon>
        <taxon>Unionoidea</taxon>
        <taxon>Unionidae</taxon>
        <taxon>Ambleminae</taxon>
        <taxon>Lampsilini</taxon>
        <taxon>Potamilus</taxon>
    </lineage>
</organism>
<comment type="caution">
    <text evidence="9">The sequence shown here is derived from an EMBL/GenBank/DDBJ whole genome shotgun (WGS) entry which is preliminary data.</text>
</comment>
<evidence type="ECO:0000256" key="5">
    <source>
        <dbReference type="ARBA" id="ARBA00040549"/>
    </source>
</evidence>
<accession>A0AAE0SWX1</accession>
<keyword evidence="7" id="KW-1133">Transmembrane helix</keyword>
<evidence type="ECO:0000259" key="8">
    <source>
        <dbReference type="PROSITE" id="PS50035"/>
    </source>
</evidence>
<evidence type="ECO:0000256" key="6">
    <source>
        <dbReference type="ARBA" id="ARBA00043167"/>
    </source>
</evidence>
<dbReference type="InterPro" id="IPR001736">
    <property type="entry name" value="PLipase_D/transphosphatidylase"/>
</dbReference>
<feature type="transmembrane region" description="Helical" evidence="7">
    <location>
        <begin position="12"/>
        <end position="32"/>
    </location>
</feature>
<dbReference type="PANTHER" id="PTHR43856:SF1">
    <property type="entry name" value="MITOCHONDRIAL CARDIOLIPIN HYDROLASE"/>
    <property type="match status" value="1"/>
</dbReference>
<dbReference type="EMBL" id="JAEAOA010001716">
    <property type="protein sequence ID" value="KAK3599284.1"/>
    <property type="molecule type" value="Genomic_DNA"/>
</dbReference>
<comment type="similarity">
    <text evidence="4">Belongs to the phospholipase D family. MitoPLD/Zucchini subfamily.</text>
</comment>
<keyword evidence="10" id="KW-1185">Reference proteome</keyword>
<reference evidence="9" key="2">
    <citation type="journal article" date="2021" name="Genome Biol. Evol.">
        <title>Developing a high-quality reference genome for a parasitic bivalve with doubly uniparental inheritance (Bivalvia: Unionida).</title>
        <authorList>
            <person name="Smith C.H."/>
        </authorList>
    </citation>
    <scope>NUCLEOTIDE SEQUENCE</scope>
    <source>
        <strain evidence="9">CHS0354</strain>
        <tissue evidence="9">Mantle</tissue>
    </source>
</reference>
<keyword evidence="7" id="KW-0812">Transmembrane</keyword>
<dbReference type="Proteomes" id="UP001195483">
    <property type="component" value="Unassembled WGS sequence"/>
</dbReference>
<feature type="domain" description="PLD phosphodiesterase" evidence="8">
    <location>
        <begin position="159"/>
        <end position="186"/>
    </location>
</feature>
<reference evidence="9" key="1">
    <citation type="journal article" date="2021" name="Genome Biol. Evol.">
        <title>A High-Quality Reference Genome for a Parasitic Bivalve with Doubly Uniparental Inheritance (Bivalvia: Unionida).</title>
        <authorList>
            <person name="Smith C.H."/>
        </authorList>
    </citation>
    <scope>NUCLEOTIDE SEQUENCE</scope>
    <source>
        <strain evidence="9">CHS0354</strain>
    </source>
</reference>
<keyword evidence="3" id="KW-0443">Lipid metabolism</keyword>
<keyword evidence="1" id="KW-0378">Hydrolase</keyword>
<evidence type="ECO:0000256" key="2">
    <source>
        <dbReference type="ARBA" id="ARBA00022963"/>
    </source>
</evidence>
<gene>
    <name evidence="9" type="ORF">CHS0354_028640</name>
</gene>
<evidence type="ECO:0000256" key="1">
    <source>
        <dbReference type="ARBA" id="ARBA00022801"/>
    </source>
</evidence>
<keyword evidence="2" id="KW-0442">Lipid degradation</keyword>